<dbReference type="RefSeq" id="XP_003105592.2">
    <property type="nucleotide sequence ID" value="XM_003105544.2"/>
</dbReference>
<dbReference type="FunCoup" id="E3ME43">
    <property type="interactions" value="1749"/>
</dbReference>
<evidence type="ECO:0000313" key="3">
    <source>
        <dbReference type="Proteomes" id="UP000008281"/>
    </source>
</evidence>
<protein>
    <submittedName>
        <fullName evidence="2">Uncharacterized protein</fullName>
    </submittedName>
</protein>
<feature type="transmembrane region" description="Helical" evidence="1">
    <location>
        <begin position="180"/>
        <end position="200"/>
    </location>
</feature>
<sequence length="284" mass="31993">MDGNPTSTSTFELGCDSDSSFIDVIRDENSLVIDESILASSNQNSTMNFPLSAPSSIARNKILACSTPKDQVQSPNSRNDLYGSKPLTVLYGTGHRRDYNTPQVNDECQDRRNTYRNTRIRNMAFPTSPPRPGTENIKNSYFTNSNRPILEALQKQDKADYLLKKALKEREQYRENLSNLFQENIVEVLASLIVIVWQLFYMCNVVPYDEDLVYCLNIAICLAYSAIFMAPQPILWAIFGCSFLVYLLFAWLVGGVYATGAFAFTAIFGKAVCSVLHFLFLLTC</sequence>
<accession>E3ME43</accession>
<dbReference type="InParanoid" id="E3ME43"/>
<proteinExistence type="predicted"/>
<dbReference type="Proteomes" id="UP000008281">
    <property type="component" value="Unassembled WGS sequence"/>
</dbReference>
<feature type="transmembrane region" description="Helical" evidence="1">
    <location>
        <begin position="212"/>
        <end position="229"/>
    </location>
</feature>
<evidence type="ECO:0000313" key="2">
    <source>
        <dbReference type="EMBL" id="EFO99510.1"/>
    </source>
</evidence>
<feature type="transmembrane region" description="Helical" evidence="1">
    <location>
        <begin position="260"/>
        <end position="282"/>
    </location>
</feature>
<dbReference type="CTD" id="9817441"/>
<dbReference type="GeneID" id="9817441"/>
<gene>
    <name evidence="2" type="ORF">CRE_22327</name>
</gene>
<dbReference type="KEGG" id="crq:GCK72_025775"/>
<dbReference type="EMBL" id="DS268438">
    <property type="protein sequence ID" value="EFO99510.1"/>
    <property type="molecule type" value="Genomic_DNA"/>
</dbReference>
<dbReference type="eggNOG" id="ENOG502TBU2">
    <property type="taxonomic scope" value="Eukaryota"/>
</dbReference>
<dbReference type="OrthoDB" id="5832619at2759"/>
<dbReference type="AlphaFoldDB" id="E3ME43"/>
<keyword evidence="1" id="KW-0472">Membrane</keyword>
<reference evidence="2" key="1">
    <citation type="submission" date="2007-07" db="EMBL/GenBank/DDBJ databases">
        <title>PCAP assembly of the Caenorhabditis remanei genome.</title>
        <authorList>
            <consortium name="The Caenorhabditis remanei Sequencing Consortium"/>
            <person name="Wilson R.K."/>
        </authorList>
    </citation>
    <scope>NUCLEOTIDE SEQUENCE [LARGE SCALE GENOMIC DNA]</scope>
    <source>
        <strain evidence="2">PB4641</strain>
    </source>
</reference>
<dbReference type="HOGENOM" id="CLU_980815_0_0_1"/>
<evidence type="ECO:0000256" key="1">
    <source>
        <dbReference type="SAM" id="Phobius"/>
    </source>
</evidence>
<feature type="transmembrane region" description="Helical" evidence="1">
    <location>
        <begin position="234"/>
        <end position="254"/>
    </location>
</feature>
<keyword evidence="1" id="KW-1133">Transmembrane helix</keyword>
<dbReference type="OMA" id="YCANIAV"/>
<keyword evidence="1" id="KW-0812">Transmembrane</keyword>
<organism evidence="3">
    <name type="scientific">Caenorhabditis remanei</name>
    <name type="common">Caenorhabditis vulgaris</name>
    <dbReference type="NCBI Taxonomy" id="31234"/>
    <lineage>
        <taxon>Eukaryota</taxon>
        <taxon>Metazoa</taxon>
        <taxon>Ecdysozoa</taxon>
        <taxon>Nematoda</taxon>
        <taxon>Chromadorea</taxon>
        <taxon>Rhabditida</taxon>
        <taxon>Rhabditina</taxon>
        <taxon>Rhabditomorpha</taxon>
        <taxon>Rhabditoidea</taxon>
        <taxon>Rhabditidae</taxon>
        <taxon>Peloderinae</taxon>
        <taxon>Caenorhabditis</taxon>
    </lineage>
</organism>
<keyword evidence="3" id="KW-1185">Reference proteome</keyword>
<name>E3ME43_CAERE</name>